<dbReference type="Proteomes" id="UP000199163">
    <property type="component" value="Unassembled WGS sequence"/>
</dbReference>
<accession>A0A1G8C828</accession>
<dbReference type="InterPro" id="IPR049251">
    <property type="entry name" value="DUF6884"/>
</dbReference>
<organism evidence="2 3">
    <name type="scientific">Alteribacillus persepolensis</name>
    <dbReference type="NCBI Taxonomy" id="568899"/>
    <lineage>
        <taxon>Bacteria</taxon>
        <taxon>Bacillati</taxon>
        <taxon>Bacillota</taxon>
        <taxon>Bacilli</taxon>
        <taxon>Bacillales</taxon>
        <taxon>Bacillaceae</taxon>
        <taxon>Alteribacillus</taxon>
    </lineage>
</organism>
<protein>
    <recommendedName>
        <fullName evidence="1">DUF6884 domain-containing protein</fullName>
    </recommendedName>
</protein>
<gene>
    <name evidence="2" type="ORF">SAMN05192534_10591</name>
</gene>
<keyword evidence="3" id="KW-1185">Reference proteome</keyword>
<proteinExistence type="predicted"/>
<dbReference type="Pfam" id="PF21818">
    <property type="entry name" value="DUF6884"/>
    <property type="match status" value="1"/>
</dbReference>
<evidence type="ECO:0000313" key="2">
    <source>
        <dbReference type="EMBL" id="SDH41538.1"/>
    </source>
</evidence>
<dbReference type="STRING" id="568899.SAMN05192534_10591"/>
<dbReference type="AlphaFoldDB" id="A0A1G8C828"/>
<reference evidence="2 3" key="1">
    <citation type="submission" date="2016-10" db="EMBL/GenBank/DDBJ databases">
        <authorList>
            <person name="de Groot N.N."/>
        </authorList>
    </citation>
    <scope>NUCLEOTIDE SEQUENCE [LARGE SCALE GENOMIC DNA]</scope>
    <source>
        <strain evidence="2 3">DSM 21632</strain>
    </source>
</reference>
<evidence type="ECO:0000259" key="1">
    <source>
        <dbReference type="Pfam" id="PF21818"/>
    </source>
</evidence>
<name>A0A1G8C828_9BACI</name>
<dbReference type="EMBL" id="FNDK01000005">
    <property type="protein sequence ID" value="SDH41538.1"/>
    <property type="molecule type" value="Genomic_DNA"/>
</dbReference>
<sequence>MNSICILPCGKKKAWDMNPYCGPQYAKDAYQGTLHKKSQQYARKHGLPWVVLSAKHGFLFPYDIVPENYDIGFHFSKEHVINDRTLRQQWLDKHLSQVHTIVLLTGKKHARVVKRSVPCPDDYTWCEPLQGVRGIGEMLQRLSS</sequence>
<evidence type="ECO:0000313" key="3">
    <source>
        <dbReference type="Proteomes" id="UP000199163"/>
    </source>
</evidence>
<dbReference type="RefSeq" id="WP_091272177.1">
    <property type="nucleotide sequence ID" value="NZ_FNDK01000005.1"/>
</dbReference>
<dbReference type="OrthoDB" id="2364857at2"/>
<feature type="domain" description="DUF6884" evidence="1">
    <location>
        <begin position="5"/>
        <end position="143"/>
    </location>
</feature>